<accession>A0A1I8AZ88</accession>
<dbReference type="AlphaFoldDB" id="A0A1I8AZ88"/>
<evidence type="ECO:0000256" key="1">
    <source>
        <dbReference type="SAM" id="MobiDB-lite"/>
    </source>
</evidence>
<protein>
    <submittedName>
        <fullName evidence="3">Uncharacterized protein</fullName>
    </submittedName>
</protein>
<proteinExistence type="predicted"/>
<name>A0A1I8AZ88_MELHA</name>
<reference evidence="3" key="1">
    <citation type="submission" date="2016-11" db="UniProtKB">
        <authorList>
            <consortium name="WormBaseParasite"/>
        </authorList>
    </citation>
    <scope>IDENTIFICATION</scope>
</reference>
<sequence>MQQKLPFAEYLLRTNRMRAGLLPKKHSTETVDEALRLIELIASQLNSKQNSLIANPQHSLPKAPFSPLTPSTPSIFTNKMNEYKIDANENVENNKKDKQKDEIKKQNKLEEDPLVIRHYNRDCFFTPINCFVGKAGEEATNIVGSASNSRKHVLFIRRRN</sequence>
<feature type="region of interest" description="Disordered" evidence="1">
    <location>
        <begin position="86"/>
        <end position="105"/>
    </location>
</feature>
<dbReference type="Proteomes" id="UP000095281">
    <property type="component" value="Unplaced"/>
</dbReference>
<dbReference type="WBParaSite" id="MhA1_Contig1150.frz3.gene4">
    <property type="protein sequence ID" value="MhA1_Contig1150.frz3.gene4"/>
    <property type="gene ID" value="MhA1_Contig1150.frz3.gene4"/>
</dbReference>
<keyword evidence="2" id="KW-1185">Reference proteome</keyword>
<evidence type="ECO:0000313" key="2">
    <source>
        <dbReference type="Proteomes" id="UP000095281"/>
    </source>
</evidence>
<evidence type="ECO:0000313" key="3">
    <source>
        <dbReference type="WBParaSite" id="MhA1_Contig1150.frz3.gene4"/>
    </source>
</evidence>
<organism evidence="2 3">
    <name type="scientific">Meloidogyne hapla</name>
    <name type="common">Root-knot nematode worm</name>
    <dbReference type="NCBI Taxonomy" id="6305"/>
    <lineage>
        <taxon>Eukaryota</taxon>
        <taxon>Metazoa</taxon>
        <taxon>Ecdysozoa</taxon>
        <taxon>Nematoda</taxon>
        <taxon>Chromadorea</taxon>
        <taxon>Rhabditida</taxon>
        <taxon>Tylenchina</taxon>
        <taxon>Tylenchomorpha</taxon>
        <taxon>Tylenchoidea</taxon>
        <taxon>Meloidogynidae</taxon>
        <taxon>Meloidogyninae</taxon>
        <taxon>Meloidogyne</taxon>
    </lineage>
</organism>